<dbReference type="GO" id="GO:0046872">
    <property type="term" value="F:metal ion binding"/>
    <property type="evidence" value="ECO:0007669"/>
    <property type="project" value="UniProtKB-KW"/>
</dbReference>
<sequence>MISLHSILCTIPREHSTNMQLNLLLSLVYNALAVPIAAGVFYPLVRTRLPPTVAALAMALSSVSVVLSSVSLKLYRPPRIAGTGTAVANTAGIPSPQRQDNDLTEPLLPSPAPEASPGIENV</sequence>
<accession>A0A7R9WTI5</accession>
<keyword evidence="3" id="KW-0812">Transmembrane</keyword>
<dbReference type="PANTHER" id="PTHR46594">
    <property type="entry name" value="P-TYPE CATION-TRANSPORTING ATPASE"/>
    <property type="match status" value="1"/>
</dbReference>
<proteinExistence type="predicted"/>
<keyword evidence="1" id="KW-0479">Metal-binding</keyword>
<evidence type="ECO:0000256" key="2">
    <source>
        <dbReference type="SAM" id="MobiDB-lite"/>
    </source>
</evidence>
<feature type="region of interest" description="Disordered" evidence="2">
    <location>
        <begin position="84"/>
        <end position="122"/>
    </location>
</feature>
<name>A0A7R9WTI5_9STRA</name>
<reference evidence="4" key="1">
    <citation type="submission" date="2021-01" db="EMBL/GenBank/DDBJ databases">
        <authorList>
            <person name="Corre E."/>
            <person name="Pelletier E."/>
            <person name="Niang G."/>
            <person name="Scheremetjew M."/>
            <person name="Finn R."/>
            <person name="Kale V."/>
            <person name="Holt S."/>
            <person name="Cochrane G."/>
            <person name="Meng A."/>
            <person name="Brown T."/>
            <person name="Cohen L."/>
        </authorList>
    </citation>
    <scope>NUCLEOTIDE SEQUENCE</scope>
    <source>
        <strain evidence="4">CCMP3328</strain>
    </source>
</reference>
<gene>
    <name evidence="4" type="ORF">CAUS1442_LOCUS6145</name>
</gene>
<feature type="transmembrane region" description="Helical" evidence="3">
    <location>
        <begin position="54"/>
        <end position="75"/>
    </location>
</feature>
<dbReference type="EMBL" id="HBEF01009754">
    <property type="protein sequence ID" value="CAD8334040.1"/>
    <property type="molecule type" value="Transcribed_RNA"/>
</dbReference>
<dbReference type="AlphaFoldDB" id="A0A7R9WTI5"/>
<organism evidence="4">
    <name type="scientific">Craspedostauros australis</name>
    <dbReference type="NCBI Taxonomy" id="1486917"/>
    <lineage>
        <taxon>Eukaryota</taxon>
        <taxon>Sar</taxon>
        <taxon>Stramenopiles</taxon>
        <taxon>Ochrophyta</taxon>
        <taxon>Bacillariophyta</taxon>
        <taxon>Bacillariophyceae</taxon>
        <taxon>Bacillariophycidae</taxon>
        <taxon>Naviculales</taxon>
        <taxon>Naviculaceae</taxon>
        <taxon>Craspedostauros</taxon>
    </lineage>
</organism>
<dbReference type="PANTHER" id="PTHR46594:SF4">
    <property type="entry name" value="P-TYPE CATION-TRANSPORTING ATPASE"/>
    <property type="match status" value="1"/>
</dbReference>
<evidence type="ECO:0000256" key="1">
    <source>
        <dbReference type="ARBA" id="ARBA00022723"/>
    </source>
</evidence>
<evidence type="ECO:0000256" key="3">
    <source>
        <dbReference type="SAM" id="Phobius"/>
    </source>
</evidence>
<feature type="transmembrane region" description="Helical" evidence="3">
    <location>
        <begin position="21"/>
        <end position="42"/>
    </location>
</feature>
<keyword evidence="3" id="KW-1133">Transmembrane helix</keyword>
<protein>
    <submittedName>
        <fullName evidence="4">Uncharacterized protein</fullName>
    </submittedName>
</protein>
<evidence type="ECO:0000313" key="4">
    <source>
        <dbReference type="EMBL" id="CAD8334040.1"/>
    </source>
</evidence>
<keyword evidence="3" id="KW-0472">Membrane</keyword>